<gene>
    <name evidence="13" type="ORF">PSYICH_LOCUS9463</name>
</gene>
<dbReference type="EMBL" id="OV651815">
    <property type="protein sequence ID" value="CAH1108701.1"/>
    <property type="molecule type" value="Genomic_DNA"/>
</dbReference>
<organism evidence="13 14">
    <name type="scientific">Psylliodes chrysocephalus</name>
    <dbReference type="NCBI Taxonomy" id="3402493"/>
    <lineage>
        <taxon>Eukaryota</taxon>
        <taxon>Metazoa</taxon>
        <taxon>Ecdysozoa</taxon>
        <taxon>Arthropoda</taxon>
        <taxon>Hexapoda</taxon>
        <taxon>Insecta</taxon>
        <taxon>Pterygota</taxon>
        <taxon>Neoptera</taxon>
        <taxon>Endopterygota</taxon>
        <taxon>Coleoptera</taxon>
        <taxon>Polyphaga</taxon>
        <taxon>Cucujiformia</taxon>
        <taxon>Chrysomeloidea</taxon>
        <taxon>Chrysomelidae</taxon>
        <taxon>Galerucinae</taxon>
        <taxon>Alticini</taxon>
        <taxon>Psylliodes</taxon>
    </lineage>
</organism>
<proteinExistence type="predicted"/>
<evidence type="ECO:0000256" key="8">
    <source>
        <dbReference type="ARBA" id="ARBA00022989"/>
    </source>
</evidence>
<evidence type="ECO:0000256" key="2">
    <source>
        <dbReference type="ARBA" id="ARBA00004141"/>
    </source>
</evidence>
<evidence type="ECO:0000256" key="7">
    <source>
        <dbReference type="ARBA" id="ARBA00022982"/>
    </source>
</evidence>
<dbReference type="FunFam" id="1.20.120.1770:FF:000001">
    <property type="entry name" value="Cytochrome b reductase 1"/>
    <property type="match status" value="1"/>
</dbReference>
<dbReference type="PANTHER" id="PTHR10106">
    <property type="entry name" value="CYTOCHROME B561-RELATED"/>
    <property type="match status" value="1"/>
</dbReference>
<feature type="transmembrane region" description="Helical" evidence="11">
    <location>
        <begin position="200"/>
        <end position="221"/>
    </location>
</feature>
<evidence type="ECO:0000259" key="12">
    <source>
        <dbReference type="PROSITE" id="PS50939"/>
    </source>
</evidence>
<dbReference type="GO" id="GO:0016020">
    <property type="term" value="C:membrane"/>
    <property type="evidence" value="ECO:0007669"/>
    <property type="project" value="UniProtKB-SubCell"/>
</dbReference>
<evidence type="ECO:0000256" key="1">
    <source>
        <dbReference type="ARBA" id="ARBA00001970"/>
    </source>
</evidence>
<name>A0A9P0D2J2_9CUCU</name>
<dbReference type="GO" id="GO:0046872">
    <property type="term" value="F:metal ion binding"/>
    <property type="evidence" value="ECO:0007669"/>
    <property type="project" value="UniProtKB-KW"/>
</dbReference>
<feature type="transmembrane region" description="Helical" evidence="11">
    <location>
        <begin position="15"/>
        <end position="39"/>
    </location>
</feature>
<keyword evidence="4" id="KW-0349">Heme</keyword>
<dbReference type="GO" id="GO:0016491">
    <property type="term" value="F:oxidoreductase activity"/>
    <property type="evidence" value="ECO:0007669"/>
    <property type="project" value="InterPro"/>
</dbReference>
<dbReference type="Gene3D" id="1.20.120.1770">
    <property type="match status" value="1"/>
</dbReference>
<keyword evidence="9" id="KW-0408">Iron</keyword>
<feature type="transmembrane region" description="Helical" evidence="11">
    <location>
        <begin position="95"/>
        <end position="113"/>
    </location>
</feature>
<evidence type="ECO:0000256" key="9">
    <source>
        <dbReference type="ARBA" id="ARBA00023004"/>
    </source>
</evidence>
<accession>A0A9P0D2J2</accession>
<evidence type="ECO:0000313" key="13">
    <source>
        <dbReference type="EMBL" id="CAH1108701.1"/>
    </source>
</evidence>
<evidence type="ECO:0000256" key="4">
    <source>
        <dbReference type="ARBA" id="ARBA00022617"/>
    </source>
</evidence>
<evidence type="ECO:0000256" key="3">
    <source>
        <dbReference type="ARBA" id="ARBA00022448"/>
    </source>
</evidence>
<dbReference type="Pfam" id="PF03188">
    <property type="entry name" value="Cytochrom_B561"/>
    <property type="match status" value="1"/>
</dbReference>
<dbReference type="AlphaFoldDB" id="A0A9P0D2J2"/>
<evidence type="ECO:0000256" key="11">
    <source>
        <dbReference type="SAM" id="Phobius"/>
    </source>
</evidence>
<keyword evidence="8 11" id="KW-1133">Transmembrane helix</keyword>
<feature type="transmembrane region" description="Helical" evidence="11">
    <location>
        <begin position="125"/>
        <end position="145"/>
    </location>
</feature>
<keyword evidence="14" id="KW-1185">Reference proteome</keyword>
<dbReference type="SMART" id="SM00665">
    <property type="entry name" value="B561"/>
    <property type="match status" value="1"/>
</dbReference>
<evidence type="ECO:0000313" key="14">
    <source>
        <dbReference type="Proteomes" id="UP001153636"/>
    </source>
</evidence>
<dbReference type="InterPro" id="IPR006593">
    <property type="entry name" value="Cyt_b561/ferric_Rdtase_TM"/>
</dbReference>
<dbReference type="OrthoDB" id="907479at2759"/>
<feature type="domain" description="Cytochrome b561" evidence="12">
    <location>
        <begin position="20"/>
        <end position="221"/>
    </location>
</feature>
<comment type="cofactor">
    <cofactor evidence="1">
        <name>heme b</name>
        <dbReference type="ChEBI" id="CHEBI:60344"/>
    </cofactor>
</comment>
<dbReference type="InterPro" id="IPR043205">
    <property type="entry name" value="CYB561/CYBRD1-like"/>
</dbReference>
<keyword evidence="5 11" id="KW-0812">Transmembrane</keyword>
<evidence type="ECO:0000256" key="6">
    <source>
        <dbReference type="ARBA" id="ARBA00022723"/>
    </source>
</evidence>
<evidence type="ECO:0000256" key="10">
    <source>
        <dbReference type="ARBA" id="ARBA00023136"/>
    </source>
</evidence>
<comment type="subcellular location">
    <subcellularLocation>
        <location evidence="2">Membrane</location>
        <topology evidence="2">Multi-pass membrane protein</topology>
    </subcellularLocation>
</comment>
<dbReference type="PROSITE" id="PS50939">
    <property type="entry name" value="CYTOCHROME_B561"/>
    <property type="match status" value="1"/>
</dbReference>
<feature type="transmembrane region" description="Helical" evidence="11">
    <location>
        <begin position="51"/>
        <end position="74"/>
    </location>
</feature>
<evidence type="ECO:0000256" key="5">
    <source>
        <dbReference type="ARBA" id="ARBA00022692"/>
    </source>
</evidence>
<keyword evidence="10 11" id="KW-0472">Membrane</keyword>
<dbReference type="Proteomes" id="UP001153636">
    <property type="component" value="Chromosome 3"/>
</dbReference>
<dbReference type="PANTHER" id="PTHR10106:SF0">
    <property type="entry name" value="LD36721P"/>
    <property type="match status" value="1"/>
</dbReference>
<reference evidence="13" key="1">
    <citation type="submission" date="2022-01" db="EMBL/GenBank/DDBJ databases">
        <authorList>
            <person name="King R."/>
        </authorList>
    </citation>
    <scope>NUCLEOTIDE SEQUENCE</scope>
</reference>
<sequence>MGNLHCSPRKEEEYLYLYQIATAIGIIIMILLFIWLMLFRGGFGLVNPDLIFNWHPLLMVIGMVFIFSHAILLYRTGRHCCKSSMKLTHGIFHSLTILLISLGLAAAFSNHIMKKIPNMYTLHSWIGMMAIIIFITNFIFALGCMGCPGTTQKIRDIGCPVHIQIGIVCFLVAIVAAVLGVAEKTIFGVKNYKDMPGEGVICNLIGLLMVIYGILILCLVTDASYKRQDKRCATPCPPSRPPLPPTQYYYGPQMPQMSEQQQQIKWWNN</sequence>
<feature type="transmembrane region" description="Helical" evidence="11">
    <location>
        <begin position="157"/>
        <end position="180"/>
    </location>
</feature>
<keyword evidence="3" id="KW-0813">Transport</keyword>
<protein>
    <recommendedName>
        <fullName evidence="12">Cytochrome b561 domain-containing protein</fullName>
    </recommendedName>
</protein>
<keyword evidence="6" id="KW-0479">Metal-binding</keyword>
<keyword evidence="7" id="KW-0249">Electron transport</keyword>